<feature type="compositionally biased region" description="Polar residues" evidence="5">
    <location>
        <begin position="1"/>
        <end position="10"/>
    </location>
</feature>
<evidence type="ECO:0000313" key="7">
    <source>
        <dbReference type="EMBL" id="WOL19807.1"/>
    </source>
</evidence>
<dbReference type="PANTHER" id="PTHR33077">
    <property type="entry name" value="PROTEIN TIFY 4A-RELATED-RELATED"/>
    <property type="match status" value="1"/>
</dbReference>
<dbReference type="Proteomes" id="UP001327560">
    <property type="component" value="Chromosome 9"/>
</dbReference>
<dbReference type="EMBL" id="CP136898">
    <property type="protein sequence ID" value="WOL19807.1"/>
    <property type="molecule type" value="Genomic_DNA"/>
</dbReference>
<evidence type="ECO:0000259" key="6">
    <source>
        <dbReference type="PROSITE" id="PS51320"/>
    </source>
</evidence>
<sequence>MENPSEAQITAESGGDDEDEAEIAEDESENRKNSRNSPARMPAMLNPHALAQLTIFYNGSVHVYDGVPPVKAQAIKLIAAAAAVASAAAKAPSKVGPTAAAAASAAVGAPVLTRSLSVQNPICKLQAELPMARRHSLQYFMEKRRNRLASKAPYTSAKPSSVSMETASMEERLV</sequence>
<dbReference type="GO" id="GO:2000022">
    <property type="term" value="P:regulation of jasmonic acid mediated signaling pathway"/>
    <property type="evidence" value="ECO:0007669"/>
    <property type="project" value="UniProtKB-UniRule"/>
</dbReference>
<comment type="domain">
    <text evidence="4">The jas domain is required for interaction with COI1.</text>
</comment>
<reference evidence="7 8" key="1">
    <citation type="submission" date="2023-10" db="EMBL/GenBank/DDBJ databases">
        <title>Chromosome-scale genome assembly provides insights into flower coloration mechanisms of Canna indica.</title>
        <authorList>
            <person name="Li C."/>
        </authorList>
    </citation>
    <scope>NUCLEOTIDE SEQUENCE [LARGE SCALE GENOMIC DNA]</scope>
    <source>
        <tissue evidence="7">Flower</tissue>
    </source>
</reference>
<name>A0AAQ3L5T8_9LILI</name>
<dbReference type="GO" id="GO:0005634">
    <property type="term" value="C:nucleus"/>
    <property type="evidence" value="ECO:0007669"/>
    <property type="project" value="UniProtKB-SubCell"/>
</dbReference>
<keyword evidence="3" id="KW-0832">Ubl conjugation</keyword>
<feature type="compositionally biased region" description="Acidic residues" evidence="5">
    <location>
        <begin position="14"/>
        <end position="28"/>
    </location>
</feature>
<keyword evidence="4" id="KW-0539">Nucleus</keyword>
<gene>
    <name evidence="7" type="ORF">Cni_G28609</name>
</gene>
<evidence type="ECO:0000256" key="2">
    <source>
        <dbReference type="ARBA" id="ARBA00022819"/>
    </source>
</evidence>
<keyword evidence="2 4" id="KW-1184">Jasmonic acid signaling pathway</keyword>
<dbReference type="InterPro" id="IPR040390">
    <property type="entry name" value="TIFY/JAZ"/>
</dbReference>
<comment type="similarity">
    <text evidence="1 4">Belongs to the TIFY/JAZ family.</text>
</comment>
<evidence type="ECO:0000256" key="1">
    <source>
        <dbReference type="ARBA" id="ARBA00008614"/>
    </source>
</evidence>
<feature type="region of interest" description="Disordered" evidence="5">
    <location>
        <begin position="1"/>
        <end position="42"/>
    </location>
</feature>
<dbReference type="PANTHER" id="PTHR33077:SF61">
    <property type="entry name" value="PROTEIN TIFY 3A-RELATED"/>
    <property type="match status" value="1"/>
</dbReference>
<dbReference type="GO" id="GO:0009611">
    <property type="term" value="P:response to wounding"/>
    <property type="evidence" value="ECO:0007669"/>
    <property type="project" value="UniProtKB-UniRule"/>
</dbReference>
<dbReference type="InterPro" id="IPR018467">
    <property type="entry name" value="CCT_CS"/>
</dbReference>
<comment type="function">
    <text evidence="4">Repressor of jasmonate responses.</text>
</comment>
<dbReference type="Pfam" id="PF09425">
    <property type="entry name" value="Jas_motif"/>
    <property type="match status" value="1"/>
</dbReference>
<organism evidence="7 8">
    <name type="scientific">Canna indica</name>
    <name type="common">Indian-shot</name>
    <dbReference type="NCBI Taxonomy" id="4628"/>
    <lineage>
        <taxon>Eukaryota</taxon>
        <taxon>Viridiplantae</taxon>
        <taxon>Streptophyta</taxon>
        <taxon>Embryophyta</taxon>
        <taxon>Tracheophyta</taxon>
        <taxon>Spermatophyta</taxon>
        <taxon>Magnoliopsida</taxon>
        <taxon>Liliopsida</taxon>
        <taxon>Zingiberales</taxon>
        <taxon>Cannaceae</taxon>
        <taxon>Canna</taxon>
    </lineage>
</organism>
<feature type="region of interest" description="Disordered" evidence="5">
    <location>
        <begin position="150"/>
        <end position="174"/>
    </location>
</feature>
<dbReference type="InterPro" id="IPR010399">
    <property type="entry name" value="Tify_dom"/>
</dbReference>
<dbReference type="SMART" id="SM00979">
    <property type="entry name" value="TIFY"/>
    <property type="match status" value="1"/>
</dbReference>
<dbReference type="PROSITE" id="PS51320">
    <property type="entry name" value="TIFY"/>
    <property type="match status" value="1"/>
</dbReference>
<evidence type="ECO:0000256" key="3">
    <source>
        <dbReference type="ARBA" id="ARBA00022843"/>
    </source>
</evidence>
<evidence type="ECO:0000256" key="5">
    <source>
        <dbReference type="SAM" id="MobiDB-lite"/>
    </source>
</evidence>
<protein>
    <recommendedName>
        <fullName evidence="4">Protein TIFY</fullName>
    </recommendedName>
    <alternativeName>
        <fullName evidence="4">Jasmonate ZIM domain-containing protein</fullName>
    </alternativeName>
</protein>
<accession>A0AAQ3L5T8</accession>
<evidence type="ECO:0000256" key="4">
    <source>
        <dbReference type="RuleBase" id="RU369065"/>
    </source>
</evidence>
<evidence type="ECO:0000313" key="8">
    <source>
        <dbReference type="Proteomes" id="UP001327560"/>
    </source>
</evidence>
<dbReference type="GO" id="GO:0031347">
    <property type="term" value="P:regulation of defense response"/>
    <property type="evidence" value="ECO:0007669"/>
    <property type="project" value="UniProtKB-UniRule"/>
</dbReference>
<comment type="subcellular location">
    <subcellularLocation>
        <location evidence="4">Nucleus</location>
    </subcellularLocation>
</comment>
<keyword evidence="8" id="KW-1185">Reference proteome</keyword>
<feature type="compositionally biased region" description="Polar residues" evidence="5">
    <location>
        <begin position="157"/>
        <end position="166"/>
    </location>
</feature>
<feature type="domain" description="Tify" evidence="6">
    <location>
        <begin position="46"/>
        <end position="81"/>
    </location>
</feature>
<dbReference type="Pfam" id="PF06200">
    <property type="entry name" value="tify"/>
    <property type="match status" value="1"/>
</dbReference>
<dbReference type="AlphaFoldDB" id="A0AAQ3L5T8"/>
<proteinExistence type="inferred from homology"/>